<dbReference type="HOGENOM" id="CLU_1982855_0_0_1"/>
<dbReference type="KEGG" id="scm:SCHCO_02591335"/>
<name>D8QJL3_SCHCM</name>
<organism evidence="3">
    <name type="scientific">Schizophyllum commune (strain H4-8 / FGSC 9210)</name>
    <name type="common">Split gill fungus</name>
    <dbReference type="NCBI Taxonomy" id="578458"/>
    <lineage>
        <taxon>Eukaryota</taxon>
        <taxon>Fungi</taxon>
        <taxon>Dikarya</taxon>
        <taxon>Basidiomycota</taxon>
        <taxon>Agaricomycotina</taxon>
        <taxon>Agaricomycetes</taxon>
        <taxon>Agaricomycetidae</taxon>
        <taxon>Agaricales</taxon>
        <taxon>Schizophyllaceae</taxon>
        <taxon>Schizophyllum</taxon>
    </lineage>
</organism>
<feature type="region of interest" description="Disordered" evidence="1">
    <location>
        <begin position="45"/>
        <end position="80"/>
    </location>
</feature>
<dbReference type="GeneID" id="9593353"/>
<dbReference type="Proteomes" id="UP000007431">
    <property type="component" value="Unassembled WGS sequence"/>
</dbReference>
<dbReference type="EMBL" id="GL377314">
    <property type="protein sequence ID" value="EFI92111.1"/>
    <property type="molecule type" value="Genomic_DNA"/>
</dbReference>
<evidence type="ECO:0000313" key="2">
    <source>
        <dbReference type="EMBL" id="EFI92111.1"/>
    </source>
</evidence>
<evidence type="ECO:0000313" key="3">
    <source>
        <dbReference type="Proteomes" id="UP000007431"/>
    </source>
</evidence>
<gene>
    <name evidence="2" type="ORF">SCHCODRAFT_114037</name>
</gene>
<dbReference type="VEuPathDB" id="FungiDB:SCHCODRAFT_02591335"/>
<feature type="non-terminal residue" evidence="2">
    <location>
        <position position="126"/>
    </location>
</feature>
<evidence type="ECO:0000256" key="1">
    <source>
        <dbReference type="SAM" id="MobiDB-lite"/>
    </source>
</evidence>
<dbReference type="RefSeq" id="XP_003027014.1">
    <property type="nucleotide sequence ID" value="XM_003026968.1"/>
</dbReference>
<dbReference type="AlphaFoldDB" id="D8QJL3"/>
<accession>D8QJL3</accession>
<protein>
    <submittedName>
        <fullName evidence="2">Uncharacterized protein</fullName>
    </submittedName>
</protein>
<proteinExistence type="predicted"/>
<keyword evidence="3" id="KW-1185">Reference proteome</keyword>
<reference evidence="2 3" key="1">
    <citation type="journal article" date="2010" name="Nat. Biotechnol.">
        <title>Genome sequence of the model mushroom Schizophyllum commune.</title>
        <authorList>
            <person name="Ohm R.A."/>
            <person name="de Jong J.F."/>
            <person name="Lugones L.G."/>
            <person name="Aerts A."/>
            <person name="Kothe E."/>
            <person name="Stajich J.E."/>
            <person name="de Vries R.P."/>
            <person name="Record E."/>
            <person name="Levasseur A."/>
            <person name="Baker S.E."/>
            <person name="Bartholomew K.A."/>
            <person name="Coutinho P.M."/>
            <person name="Erdmann S."/>
            <person name="Fowler T.J."/>
            <person name="Gathman A.C."/>
            <person name="Lombard V."/>
            <person name="Henrissat B."/>
            <person name="Knabe N."/>
            <person name="Kuees U."/>
            <person name="Lilly W.W."/>
            <person name="Lindquist E."/>
            <person name="Lucas S."/>
            <person name="Magnuson J.K."/>
            <person name="Piumi F."/>
            <person name="Raudaskoski M."/>
            <person name="Salamov A."/>
            <person name="Schmutz J."/>
            <person name="Schwarze F.W.M.R."/>
            <person name="vanKuyk P.A."/>
            <person name="Horton J.S."/>
            <person name="Grigoriev I.V."/>
            <person name="Woesten H.A.B."/>
        </authorList>
    </citation>
    <scope>NUCLEOTIDE SEQUENCE [LARGE SCALE GENOMIC DNA]</scope>
    <source>
        <strain evidence="3">H4-8 / FGSC 9210</strain>
    </source>
</reference>
<sequence length="126" mass="13214">MRYARRRRGAFGSTSPLSTARKRALYIAHIAAAVDDAARVAVGSPTGSRIAYSGTASRSSVGSDGEVDESKRGLQAPSRSEYAVGAASAVEADLDAEDAEGQDEGDELLAAIETCHRTRKVTFPVL</sequence>
<dbReference type="InParanoid" id="D8QJL3"/>